<feature type="transmembrane region" description="Helical" evidence="8">
    <location>
        <begin position="279"/>
        <end position="302"/>
    </location>
</feature>
<dbReference type="InterPro" id="IPR002797">
    <property type="entry name" value="Polysacc_synth"/>
</dbReference>
<dbReference type="InterPro" id="IPR050222">
    <property type="entry name" value="MATE_MdtK"/>
</dbReference>
<dbReference type="STRING" id="1121316.SAMN02745207_00520"/>
<feature type="transmembrane region" description="Helical" evidence="8">
    <location>
        <begin position="229"/>
        <end position="259"/>
    </location>
</feature>
<evidence type="ECO:0000256" key="5">
    <source>
        <dbReference type="ARBA" id="ARBA00022989"/>
    </source>
</evidence>
<feature type="transmembrane region" description="Helical" evidence="8">
    <location>
        <begin position="389"/>
        <end position="407"/>
    </location>
</feature>
<dbReference type="RefSeq" id="WP_073336702.1">
    <property type="nucleotide sequence ID" value="NZ_FQXM01000003.1"/>
</dbReference>
<name>A0A1M5RGX5_9CLOT</name>
<feature type="transmembrane region" description="Helical" evidence="8">
    <location>
        <begin position="480"/>
        <end position="499"/>
    </location>
</feature>
<dbReference type="AlphaFoldDB" id="A0A1M5RGX5"/>
<comment type="subcellular location">
    <subcellularLocation>
        <location evidence="1">Membrane</location>
        <topology evidence="1">Multi-pass membrane protein</topology>
    </subcellularLocation>
</comment>
<keyword evidence="3" id="KW-0813">Transport</keyword>
<reference evidence="9 10" key="1">
    <citation type="submission" date="2016-11" db="EMBL/GenBank/DDBJ databases">
        <authorList>
            <person name="Jaros S."/>
            <person name="Januszkiewicz K."/>
            <person name="Wedrychowicz H."/>
        </authorList>
    </citation>
    <scope>NUCLEOTIDE SEQUENCE [LARGE SCALE GENOMIC DNA]</scope>
    <source>
        <strain evidence="9 10">DSM 8605</strain>
    </source>
</reference>
<feature type="transmembrane region" description="Helical" evidence="8">
    <location>
        <begin position="12"/>
        <end position="31"/>
    </location>
</feature>
<feature type="transmembrane region" description="Helical" evidence="8">
    <location>
        <begin position="186"/>
        <end position="208"/>
    </location>
</feature>
<dbReference type="EMBL" id="FQXM01000003">
    <property type="protein sequence ID" value="SHH25396.1"/>
    <property type="molecule type" value="Genomic_DNA"/>
</dbReference>
<sequence length="507" mass="56813">MIKDKFLKNSIVLTLTNSTTGVLRFVFSIILSRELGAEGMGLFSLIMPIYDLFACLICGGMVTSISKQTSEFHSKKDMRNIHRTIKVTLFFDSLWSLIIIAFLFLNSNYISLKIIKDSRSLQSIWYICPALLFVALSSIIKGYFYGTYDVKTPAIIDIFEKSLRIAAVVFVIEFFSLKGIESTVTAVYMALACGEILSFILLYITYKYRKIKDNINKFPTHASESNSQLLFNILIMSIPLSINGFLSTGISTVSTLILPRRLVLAGFDHGTALAIIGKFSGMALTIIYFPLVVVMSMAIVLIPEISENIANKDYYTLEKRLNGVLRISLLLGLSTMAICIGMPKDLGNLFYGRTDLATYIVFAALSAPFTYLSATSFSILNGLGKQGVLLKNSIIMSIEELILLYILTSIPSVNILGYGISLMVTSLTAYIMNLKEIRKKCNIQMNFKEVFIYLLVTMIIFLFTNIFSIIIPDLYFKTKIISLIFIGFGLYFALTTILTKNMVNRDF</sequence>
<keyword evidence="10" id="KW-1185">Reference proteome</keyword>
<gene>
    <name evidence="9" type="ORF">SAMN02745207_00520</name>
</gene>
<feature type="transmembrane region" description="Helical" evidence="8">
    <location>
        <begin position="356"/>
        <end position="377"/>
    </location>
</feature>
<dbReference type="PANTHER" id="PTHR43298:SF2">
    <property type="entry name" value="FMN_FAD EXPORTER YEEO-RELATED"/>
    <property type="match status" value="1"/>
</dbReference>
<dbReference type="PANTHER" id="PTHR43298">
    <property type="entry name" value="MULTIDRUG RESISTANCE PROTEIN NORM-RELATED"/>
    <property type="match status" value="1"/>
</dbReference>
<dbReference type="Pfam" id="PF01943">
    <property type="entry name" value="Polysacc_synt"/>
    <property type="match status" value="1"/>
</dbReference>
<keyword evidence="6 8" id="KW-0472">Membrane</keyword>
<dbReference type="OrthoDB" id="9775950at2"/>
<feature type="transmembrane region" description="Helical" evidence="8">
    <location>
        <begin position="87"/>
        <end position="104"/>
    </location>
</feature>
<dbReference type="GO" id="GO:0005886">
    <property type="term" value="C:plasma membrane"/>
    <property type="evidence" value="ECO:0007669"/>
    <property type="project" value="TreeGrafter"/>
</dbReference>
<dbReference type="InterPro" id="IPR014249">
    <property type="entry name" value="Spore_V_B"/>
</dbReference>
<evidence type="ECO:0000313" key="9">
    <source>
        <dbReference type="EMBL" id="SHH25396.1"/>
    </source>
</evidence>
<organism evidence="9 10">
    <name type="scientific">Clostridium grantii DSM 8605</name>
    <dbReference type="NCBI Taxonomy" id="1121316"/>
    <lineage>
        <taxon>Bacteria</taxon>
        <taxon>Bacillati</taxon>
        <taxon>Bacillota</taxon>
        <taxon>Clostridia</taxon>
        <taxon>Eubacteriales</taxon>
        <taxon>Clostridiaceae</taxon>
        <taxon>Clostridium</taxon>
    </lineage>
</organism>
<protein>
    <recommendedName>
        <fullName evidence="7">Multidrug-efflux transporter</fullName>
    </recommendedName>
</protein>
<evidence type="ECO:0000256" key="7">
    <source>
        <dbReference type="ARBA" id="ARBA00031636"/>
    </source>
</evidence>
<feature type="transmembrane region" description="Helical" evidence="8">
    <location>
        <begin position="124"/>
        <end position="143"/>
    </location>
</feature>
<evidence type="ECO:0000256" key="2">
    <source>
        <dbReference type="ARBA" id="ARBA00010199"/>
    </source>
</evidence>
<keyword evidence="4 8" id="KW-0812">Transmembrane</keyword>
<evidence type="ECO:0000256" key="8">
    <source>
        <dbReference type="SAM" id="Phobius"/>
    </source>
</evidence>
<evidence type="ECO:0000256" key="3">
    <source>
        <dbReference type="ARBA" id="ARBA00022448"/>
    </source>
</evidence>
<evidence type="ECO:0000256" key="1">
    <source>
        <dbReference type="ARBA" id="ARBA00004141"/>
    </source>
</evidence>
<feature type="transmembrane region" description="Helical" evidence="8">
    <location>
        <begin position="451"/>
        <end position="474"/>
    </location>
</feature>
<evidence type="ECO:0000256" key="4">
    <source>
        <dbReference type="ARBA" id="ARBA00022692"/>
    </source>
</evidence>
<feature type="transmembrane region" description="Helical" evidence="8">
    <location>
        <begin position="323"/>
        <end position="344"/>
    </location>
</feature>
<proteinExistence type="inferred from homology"/>
<dbReference type="NCBIfam" id="TIGR02900">
    <property type="entry name" value="spore_V_B"/>
    <property type="match status" value="1"/>
</dbReference>
<comment type="similarity">
    <text evidence="2">Belongs to the multi antimicrobial extrusion (MATE) (TC 2.A.66.1) family.</text>
</comment>
<feature type="transmembrane region" description="Helical" evidence="8">
    <location>
        <begin position="43"/>
        <end position="66"/>
    </location>
</feature>
<dbReference type="Proteomes" id="UP000184447">
    <property type="component" value="Unassembled WGS sequence"/>
</dbReference>
<dbReference type="InterPro" id="IPR024923">
    <property type="entry name" value="PG_synth_SpoVB"/>
</dbReference>
<keyword evidence="5 8" id="KW-1133">Transmembrane helix</keyword>
<dbReference type="PIRSF" id="PIRSF038958">
    <property type="entry name" value="PG_synth_SpoVB"/>
    <property type="match status" value="1"/>
</dbReference>
<accession>A0A1M5RGX5</accession>
<feature type="transmembrane region" description="Helical" evidence="8">
    <location>
        <begin position="413"/>
        <end position="431"/>
    </location>
</feature>
<evidence type="ECO:0000313" key="10">
    <source>
        <dbReference type="Proteomes" id="UP000184447"/>
    </source>
</evidence>
<evidence type="ECO:0000256" key="6">
    <source>
        <dbReference type="ARBA" id="ARBA00023136"/>
    </source>
</evidence>